<accession>A0AAN2BLR9</accession>
<name>A0AAN2BLR9_9GAMM</name>
<dbReference type="RefSeq" id="WP_236984586.1">
    <property type="nucleotide sequence ID" value="NZ_AP023086.1"/>
</dbReference>
<dbReference type="Proteomes" id="UP001320119">
    <property type="component" value="Chromosome"/>
</dbReference>
<keyword evidence="3" id="KW-1185">Reference proteome</keyword>
<proteinExistence type="predicted"/>
<dbReference type="InterPro" id="IPR039558">
    <property type="entry name" value="TPA1/OFD1_N"/>
</dbReference>
<feature type="domain" description="Prolyl 3,4-dihydroxylase TPA1/OFD1 N-terminal" evidence="1">
    <location>
        <begin position="138"/>
        <end position="225"/>
    </location>
</feature>
<dbReference type="AlphaFoldDB" id="A0AAN2BLR9"/>
<evidence type="ECO:0000259" key="1">
    <source>
        <dbReference type="Pfam" id="PF13661"/>
    </source>
</evidence>
<protein>
    <recommendedName>
        <fullName evidence="1">Prolyl 3,4-dihydroxylase TPA1/OFD1 N-terminal domain-containing protein</fullName>
    </recommendedName>
</protein>
<evidence type="ECO:0000313" key="3">
    <source>
        <dbReference type="Proteomes" id="UP001320119"/>
    </source>
</evidence>
<dbReference type="EMBL" id="AP023086">
    <property type="protein sequence ID" value="BCD99364.1"/>
    <property type="molecule type" value="Genomic_DNA"/>
</dbReference>
<reference evidence="2 3" key="1">
    <citation type="journal article" date="2022" name="IScience">
        <title>An ultrasensitive nanofiber-based assay for enzymatic hydrolysis and deep-sea microbial degradation of cellulose.</title>
        <authorList>
            <person name="Tsudome M."/>
            <person name="Tachioka M."/>
            <person name="Miyazaki M."/>
            <person name="Uchimura K."/>
            <person name="Tsuda M."/>
            <person name="Takaki Y."/>
            <person name="Deguchi S."/>
        </authorList>
    </citation>
    <scope>NUCLEOTIDE SEQUENCE [LARGE SCALE GENOMIC DNA]</scope>
    <source>
        <strain evidence="2 3">GE09</strain>
    </source>
</reference>
<dbReference type="KEGG" id="marq:MARGE09_P3566"/>
<evidence type="ECO:0000313" key="2">
    <source>
        <dbReference type="EMBL" id="BCD99364.1"/>
    </source>
</evidence>
<dbReference type="Pfam" id="PF13661">
    <property type="entry name" value="2OG-FeII_Oxy_4"/>
    <property type="match status" value="1"/>
</dbReference>
<dbReference type="Gene3D" id="2.60.120.620">
    <property type="entry name" value="q2cbj1_9rhob like domain"/>
    <property type="match status" value="1"/>
</dbReference>
<sequence>MWLNKEHTDNIAIKAYRTTLLHSCPNHIVIDNLFNAAKLDDVLSILKQPNQWQTQQHTYSALYVDSDQWQQALDNQRFVQRDIWQRKAHTPSNDTAHAFLSFLRDDIFMSFLSRIFNIELTDINVADPIINTNYFRLSRADFVRQHADDSPGRQVCMLLYLNKAWQPDAGGELAFKGCDNNPIRITPRYNRCVLFDPSSKGSEHWVEALNKEHSQRYRYNVTSWYWSE</sequence>
<gene>
    <name evidence="2" type="ORF">MARGE09_P3566</name>
</gene>
<organism evidence="2 3">
    <name type="scientific">Marinagarivorans cellulosilyticus</name>
    <dbReference type="NCBI Taxonomy" id="2721545"/>
    <lineage>
        <taxon>Bacteria</taxon>
        <taxon>Pseudomonadati</taxon>
        <taxon>Pseudomonadota</taxon>
        <taxon>Gammaproteobacteria</taxon>
        <taxon>Cellvibrionales</taxon>
        <taxon>Cellvibrionaceae</taxon>
        <taxon>Marinagarivorans</taxon>
    </lineage>
</organism>